<dbReference type="AlphaFoldDB" id="Q5P0B9"/>
<reference evidence="1 2" key="1">
    <citation type="journal article" date="2005" name="Arch. Microbiol.">
        <title>The genome sequence of an anaerobic aromatic-degrading denitrifying bacterium, strain EbN1.</title>
        <authorList>
            <person name="Rabus R."/>
            <person name="Kube M."/>
            <person name="Heider J."/>
            <person name="Beck A."/>
            <person name="Heitmann K."/>
            <person name="Widdel F."/>
            <person name="Reinhardt R."/>
        </authorList>
    </citation>
    <scope>NUCLEOTIDE SEQUENCE [LARGE SCALE GENOMIC DNA]</scope>
    <source>
        <strain evidence="1 2">EbN1</strain>
    </source>
</reference>
<dbReference type="STRING" id="76114.ebA5483"/>
<protein>
    <submittedName>
        <fullName evidence="1">Phage related protein (Head-tail adaptor)</fullName>
    </submittedName>
</protein>
<accession>Q5P0B9</accession>
<sequence length="110" mass="12029">MGLNAGRLRHRVTIQAPTRTQDPETGAMTTTWTALATVAAAIEPLSVKDYIAAQTLKSKVAVRIVIRYRADLKHDMRLIGPDGTLYIPQGFLPDPNSGKEWLTIPCSVEA</sequence>
<dbReference type="RefSeq" id="WP_011238922.1">
    <property type="nucleotide sequence ID" value="NC_006513.1"/>
</dbReference>
<dbReference type="EMBL" id="CR555306">
    <property type="protein sequence ID" value="CAI09245.1"/>
    <property type="molecule type" value="Genomic_DNA"/>
</dbReference>
<dbReference type="Gene3D" id="2.40.10.270">
    <property type="entry name" value="Bacteriophage SPP1 head-tail adaptor protein"/>
    <property type="match status" value="1"/>
</dbReference>
<name>Q5P0B9_AROAE</name>
<dbReference type="InterPro" id="IPR038666">
    <property type="entry name" value="SSP1_head-tail_sf"/>
</dbReference>
<dbReference type="NCBIfam" id="TIGR01563">
    <property type="entry name" value="gp16_SPP1"/>
    <property type="match status" value="1"/>
</dbReference>
<evidence type="ECO:0000313" key="1">
    <source>
        <dbReference type="EMBL" id="CAI09245.1"/>
    </source>
</evidence>
<organism evidence="1 2">
    <name type="scientific">Aromatoleum aromaticum (strain DSM 19018 / LMG 30748 / EbN1)</name>
    <name type="common">Azoarcus sp. (strain EbN1)</name>
    <dbReference type="NCBI Taxonomy" id="76114"/>
    <lineage>
        <taxon>Bacteria</taxon>
        <taxon>Pseudomonadati</taxon>
        <taxon>Pseudomonadota</taxon>
        <taxon>Betaproteobacteria</taxon>
        <taxon>Rhodocyclales</taxon>
        <taxon>Rhodocyclaceae</taxon>
        <taxon>Aromatoleum</taxon>
    </lineage>
</organism>
<dbReference type="eggNOG" id="COG5614">
    <property type="taxonomic scope" value="Bacteria"/>
</dbReference>
<dbReference type="Proteomes" id="UP000006552">
    <property type="component" value="Chromosome"/>
</dbReference>
<dbReference type="OrthoDB" id="5460234at2"/>
<dbReference type="Pfam" id="PF05521">
    <property type="entry name" value="Phage_HCP"/>
    <property type="match status" value="1"/>
</dbReference>
<dbReference type="KEGG" id="eba:ebA5483"/>
<gene>
    <name evidence="1" type="ORF">ebA5483</name>
</gene>
<keyword evidence="2" id="KW-1185">Reference proteome</keyword>
<proteinExistence type="predicted"/>
<evidence type="ECO:0000313" key="2">
    <source>
        <dbReference type="Proteomes" id="UP000006552"/>
    </source>
</evidence>
<dbReference type="HOGENOM" id="CLU_147810_2_0_4"/>
<dbReference type="InterPro" id="IPR008767">
    <property type="entry name" value="Phage_SPP1_head-tail_adaptor"/>
</dbReference>